<dbReference type="Proteomes" id="UP000094020">
    <property type="component" value="Chromosome 3"/>
</dbReference>
<feature type="compositionally biased region" description="Basic residues" evidence="1">
    <location>
        <begin position="10"/>
        <end position="21"/>
    </location>
</feature>
<evidence type="ECO:0000313" key="2">
    <source>
        <dbReference type="EMBL" id="OCF50760.1"/>
    </source>
</evidence>
<reference evidence="2" key="1">
    <citation type="submission" date="2013-07" db="EMBL/GenBank/DDBJ databases">
        <title>The Genome Sequence of Cryptococcus pinus CBS10737.</title>
        <authorList>
            <consortium name="The Broad Institute Genome Sequencing Platform"/>
            <person name="Cuomo C."/>
            <person name="Litvintseva A."/>
            <person name="Chen Y."/>
            <person name="Heitman J."/>
            <person name="Sun S."/>
            <person name="Springer D."/>
            <person name="Dromer F."/>
            <person name="Young S.K."/>
            <person name="Zeng Q."/>
            <person name="Gargeya S."/>
            <person name="Fitzgerald M."/>
            <person name="Abouelleil A."/>
            <person name="Alvarado L."/>
            <person name="Berlin A.M."/>
            <person name="Chapman S.B."/>
            <person name="Dewar J."/>
            <person name="Goldberg J."/>
            <person name="Griggs A."/>
            <person name="Gujja S."/>
            <person name="Hansen M."/>
            <person name="Howarth C."/>
            <person name="Imamovic A."/>
            <person name="Larimer J."/>
            <person name="McCowan C."/>
            <person name="Murphy C."/>
            <person name="Pearson M."/>
            <person name="Priest M."/>
            <person name="Roberts A."/>
            <person name="Saif S."/>
            <person name="Shea T."/>
            <person name="Sykes S."/>
            <person name="Wortman J."/>
            <person name="Nusbaum C."/>
            <person name="Birren B."/>
        </authorList>
    </citation>
    <scope>NUCLEOTIDE SEQUENCE [LARGE SCALE GENOMIC DNA]</scope>
    <source>
        <strain evidence="2">CBS 10737</strain>
    </source>
</reference>
<dbReference type="KEGG" id="kpin:30171185"/>
<feature type="region of interest" description="Disordered" evidence="1">
    <location>
        <begin position="100"/>
        <end position="126"/>
    </location>
</feature>
<reference evidence="3" key="4">
    <citation type="submission" date="2024-02" db="EMBL/GenBank/DDBJ databases">
        <title>Comparative genomics of Cryptococcus and Kwoniella reveals pathogenesis evolution and contrasting modes of karyotype evolution via chromosome fusion or intercentromeric recombination.</title>
        <authorList>
            <person name="Coelho M.A."/>
            <person name="David-Palma M."/>
            <person name="Shea T."/>
            <person name="Bowers K."/>
            <person name="McGinley-Smith S."/>
            <person name="Mohammad A.W."/>
            <person name="Gnirke A."/>
            <person name="Yurkov A.M."/>
            <person name="Nowrousian M."/>
            <person name="Sun S."/>
            <person name="Cuomo C.A."/>
            <person name="Heitman J."/>
        </authorList>
    </citation>
    <scope>NUCLEOTIDE SEQUENCE</scope>
    <source>
        <strain evidence="3">CBS 10737</strain>
    </source>
</reference>
<reference evidence="3" key="2">
    <citation type="submission" date="2013-07" db="EMBL/GenBank/DDBJ databases">
        <authorList>
            <consortium name="The Broad Institute Genome Sequencing Platform"/>
            <person name="Cuomo C."/>
            <person name="Litvintseva A."/>
            <person name="Chen Y."/>
            <person name="Heitman J."/>
            <person name="Sun S."/>
            <person name="Springer D."/>
            <person name="Dromer F."/>
            <person name="Young S.K."/>
            <person name="Zeng Q."/>
            <person name="Gargeya S."/>
            <person name="Fitzgerald M."/>
            <person name="Abouelleil A."/>
            <person name="Alvarado L."/>
            <person name="Berlin A.M."/>
            <person name="Chapman S.B."/>
            <person name="Dewar J."/>
            <person name="Goldberg J."/>
            <person name="Griggs A."/>
            <person name="Gujja S."/>
            <person name="Hansen M."/>
            <person name="Howarth C."/>
            <person name="Imamovic A."/>
            <person name="Larimer J."/>
            <person name="McCowan C."/>
            <person name="Murphy C."/>
            <person name="Pearson M."/>
            <person name="Priest M."/>
            <person name="Roberts A."/>
            <person name="Saif S."/>
            <person name="Shea T."/>
            <person name="Sykes S."/>
            <person name="Wortman J."/>
            <person name="Nusbaum C."/>
            <person name="Birren B."/>
        </authorList>
    </citation>
    <scope>NUCLEOTIDE SEQUENCE</scope>
    <source>
        <strain evidence="3">CBS 10737</strain>
    </source>
</reference>
<dbReference type="EMBL" id="KI894009">
    <property type="protein sequence ID" value="OCF50760.1"/>
    <property type="molecule type" value="Genomic_DNA"/>
</dbReference>
<evidence type="ECO:0000256" key="1">
    <source>
        <dbReference type="SAM" id="MobiDB-lite"/>
    </source>
</evidence>
<accession>A0A1B9I5G1</accession>
<evidence type="ECO:0000313" key="3">
    <source>
        <dbReference type="EMBL" id="WWC68536.1"/>
    </source>
</evidence>
<dbReference type="RefSeq" id="XP_019011979.1">
    <property type="nucleotide sequence ID" value="XM_019154576.1"/>
</dbReference>
<dbReference type="AlphaFoldDB" id="A0A1B9I5G1"/>
<name>A0A1B9I5G1_9TREE</name>
<sequence length="126" mass="13879">MAPIVGTSKGIKRKAGGNGKKGKVFVEDKKDLLSLMSSITSSKDNIAEKKISKRKAILNEENQLITEGKKEKSKKTIEKEAALERAKTTLIEKQRLKKIKKSSSSAILDKNEPSIDIPKKKKVGFA</sequence>
<proteinExistence type="predicted"/>
<dbReference type="OrthoDB" id="2576412at2759"/>
<reference evidence="2" key="3">
    <citation type="submission" date="2016-07" db="EMBL/GenBank/DDBJ databases">
        <title>Evolution of pathogenesis and genome organization in the Tremellales.</title>
        <authorList>
            <person name="Cuomo C."/>
            <person name="Litvintseva A."/>
            <person name="Heitman J."/>
            <person name="Chen Y."/>
            <person name="Sun S."/>
            <person name="Springer D."/>
            <person name="Dromer F."/>
            <person name="Young S."/>
            <person name="Zeng Q."/>
            <person name="Chapman S."/>
            <person name="Gujja S."/>
            <person name="Saif S."/>
            <person name="Birren B."/>
        </authorList>
    </citation>
    <scope>NUCLEOTIDE SEQUENCE</scope>
    <source>
        <strain evidence="2">CBS 10737</strain>
    </source>
</reference>
<keyword evidence="4" id="KW-1185">Reference proteome</keyword>
<gene>
    <name evidence="2" type="ORF">I206_02816</name>
    <name evidence="3" type="ORF">I206_102465</name>
</gene>
<dbReference type="GeneID" id="30171185"/>
<protein>
    <submittedName>
        <fullName evidence="2">Uncharacterized protein</fullName>
    </submittedName>
</protein>
<feature type="region of interest" description="Disordered" evidence="1">
    <location>
        <begin position="1"/>
        <end position="21"/>
    </location>
</feature>
<organism evidence="2">
    <name type="scientific">Kwoniella pini CBS 10737</name>
    <dbReference type="NCBI Taxonomy" id="1296096"/>
    <lineage>
        <taxon>Eukaryota</taxon>
        <taxon>Fungi</taxon>
        <taxon>Dikarya</taxon>
        <taxon>Basidiomycota</taxon>
        <taxon>Agaricomycotina</taxon>
        <taxon>Tremellomycetes</taxon>
        <taxon>Tremellales</taxon>
        <taxon>Cryptococcaceae</taxon>
        <taxon>Kwoniella</taxon>
    </lineage>
</organism>
<evidence type="ECO:0000313" key="4">
    <source>
        <dbReference type="Proteomes" id="UP000094020"/>
    </source>
</evidence>
<dbReference type="EMBL" id="CP144521">
    <property type="protein sequence ID" value="WWC68536.1"/>
    <property type="molecule type" value="Genomic_DNA"/>
</dbReference>